<dbReference type="SUPFAM" id="SSF144059">
    <property type="entry name" value="ImpE-like"/>
    <property type="match status" value="1"/>
</dbReference>
<name>A0ABP7E3C7_9SPHN</name>
<proteinExistence type="predicted"/>
<sequence length="261" mass="27991">MTHPSDPELAALLRDARLDEARALAAARVRARPDDARARLDLADILIVLGEWDKADNHADLAGTYDPSRAVGLALLRQLIRAATWRDQSFAERRPPDLVTEPDAGVVAALALLAGTAPLADEPPALTVTVDGQRHEGFRDLDDRVAGVLEVLTGNGRYLWVPLSQVAALRPAKPERLRDLVWRPAEIEVTGGPGGTVYIPALYPFAGGDGGATHRLGRATDWVEEADGRLRGIGQRGWLAGDDILTLDGFEELSVAPDTAA</sequence>
<dbReference type="Gene3D" id="1.25.40.10">
    <property type="entry name" value="Tetratricopeptide repeat domain"/>
    <property type="match status" value="1"/>
</dbReference>
<keyword evidence="2" id="KW-1185">Reference proteome</keyword>
<dbReference type="Proteomes" id="UP001500523">
    <property type="component" value="Unassembled WGS sequence"/>
</dbReference>
<evidence type="ECO:0000313" key="2">
    <source>
        <dbReference type="Proteomes" id="UP001500523"/>
    </source>
</evidence>
<evidence type="ECO:0000313" key="1">
    <source>
        <dbReference type="EMBL" id="GAA3713760.1"/>
    </source>
</evidence>
<accession>A0ABP7E3C7</accession>
<dbReference type="InterPro" id="IPR011990">
    <property type="entry name" value="TPR-like_helical_dom_sf"/>
</dbReference>
<comment type="caution">
    <text evidence="1">The sequence shown here is derived from an EMBL/GenBank/DDBJ whole genome shotgun (WGS) entry which is preliminary data.</text>
</comment>
<dbReference type="Pfam" id="PF07024">
    <property type="entry name" value="ImpE"/>
    <property type="match status" value="1"/>
</dbReference>
<reference evidence="2" key="1">
    <citation type="journal article" date="2019" name="Int. J. Syst. Evol. Microbiol.">
        <title>The Global Catalogue of Microorganisms (GCM) 10K type strain sequencing project: providing services to taxonomists for standard genome sequencing and annotation.</title>
        <authorList>
            <consortium name="The Broad Institute Genomics Platform"/>
            <consortium name="The Broad Institute Genome Sequencing Center for Infectious Disease"/>
            <person name="Wu L."/>
            <person name="Ma J."/>
        </authorList>
    </citation>
    <scope>NUCLEOTIDE SEQUENCE [LARGE SCALE GENOMIC DNA]</scope>
    <source>
        <strain evidence="2">JCM 17498</strain>
    </source>
</reference>
<dbReference type="InterPro" id="IPR009211">
    <property type="entry name" value="TagJ"/>
</dbReference>
<dbReference type="EMBL" id="BAABBF010000005">
    <property type="protein sequence ID" value="GAA3713760.1"/>
    <property type="molecule type" value="Genomic_DNA"/>
</dbReference>
<organism evidence="1 2">
    <name type="scientific">Sphingomonas cynarae</name>
    <dbReference type="NCBI Taxonomy" id="930197"/>
    <lineage>
        <taxon>Bacteria</taxon>
        <taxon>Pseudomonadati</taxon>
        <taxon>Pseudomonadota</taxon>
        <taxon>Alphaproteobacteria</taxon>
        <taxon>Sphingomonadales</taxon>
        <taxon>Sphingomonadaceae</taxon>
        <taxon>Sphingomonas</taxon>
    </lineage>
</organism>
<gene>
    <name evidence="1" type="ORF">GCM10022268_23170</name>
</gene>
<protein>
    <submittedName>
        <fullName evidence="1">Type VI secretion system accessory protein TagJ</fullName>
    </submittedName>
</protein>
<dbReference type="RefSeq" id="WP_344693553.1">
    <property type="nucleotide sequence ID" value="NZ_BAABBF010000005.1"/>
</dbReference>